<dbReference type="InterPro" id="IPR014836">
    <property type="entry name" value="Integrin_bsu_cyt_dom"/>
</dbReference>
<dbReference type="Gene3D" id="1.20.5.100">
    <property type="entry name" value="Cytochrome c1, transmembrane anchor, C-terminal"/>
    <property type="match status" value="1"/>
</dbReference>
<reference evidence="3" key="1">
    <citation type="submission" date="2020-04" db="EMBL/GenBank/DDBJ databases">
        <authorList>
            <person name="Alioto T."/>
            <person name="Alioto T."/>
            <person name="Gomez Garrido J."/>
        </authorList>
    </citation>
    <scope>NUCLEOTIDE SEQUENCE</scope>
    <source>
        <strain evidence="3">A484AB</strain>
    </source>
</reference>
<dbReference type="SUPFAM" id="SSF69687">
    <property type="entry name" value="Integrin beta tail domain"/>
    <property type="match status" value="1"/>
</dbReference>
<feature type="non-terminal residue" evidence="3">
    <location>
        <position position="114"/>
    </location>
</feature>
<dbReference type="Pfam" id="PF08725">
    <property type="entry name" value="Integrin_b_cyt"/>
    <property type="match status" value="1"/>
</dbReference>
<dbReference type="GO" id="GO:0005925">
    <property type="term" value="C:focal adhesion"/>
    <property type="evidence" value="ECO:0007669"/>
    <property type="project" value="TreeGrafter"/>
</dbReference>
<dbReference type="GO" id="GO:0016477">
    <property type="term" value="P:cell migration"/>
    <property type="evidence" value="ECO:0007669"/>
    <property type="project" value="TreeGrafter"/>
</dbReference>
<gene>
    <name evidence="3" type="ORF">PACLA_8A039992</name>
</gene>
<evidence type="ECO:0000256" key="2">
    <source>
        <dbReference type="ARBA" id="ARBA00023180"/>
    </source>
</evidence>
<dbReference type="GO" id="GO:0098609">
    <property type="term" value="P:cell-cell adhesion"/>
    <property type="evidence" value="ECO:0007669"/>
    <property type="project" value="TreeGrafter"/>
</dbReference>
<dbReference type="EMBL" id="CACRXK020014275">
    <property type="protein sequence ID" value="CAB4026568.1"/>
    <property type="molecule type" value="Genomic_DNA"/>
</dbReference>
<dbReference type="GO" id="GO:0007160">
    <property type="term" value="P:cell-matrix adhesion"/>
    <property type="evidence" value="ECO:0007669"/>
    <property type="project" value="TreeGrafter"/>
</dbReference>
<keyword evidence="4" id="KW-1185">Reference proteome</keyword>
<dbReference type="GO" id="GO:0007229">
    <property type="term" value="P:integrin-mediated signaling pathway"/>
    <property type="evidence" value="ECO:0007669"/>
    <property type="project" value="UniProtKB-KW"/>
</dbReference>
<dbReference type="InterPro" id="IPR036349">
    <property type="entry name" value="Integrin_bsu_tail_dom_sf"/>
</dbReference>
<dbReference type="Proteomes" id="UP001152795">
    <property type="component" value="Unassembled WGS sequence"/>
</dbReference>
<dbReference type="InterPro" id="IPR015812">
    <property type="entry name" value="Integrin_bsu"/>
</dbReference>
<dbReference type="SMART" id="SM01241">
    <property type="entry name" value="Integrin_b_cyt"/>
    <property type="match status" value="1"/>
</dbReference>
<evidence type="ECO:0000256" key="1">
    <source>
        <dbReference type="ARBA" id="ARBA00023157"/>
    </source>
</evidence>
<evidence type="ECO:0000313" key="4">
    <source>
        <dbReference type="Proteomes" id="UP001152795"/>
    </source>
</evidence>
<dbReference type="PANTHER" id="PTHR10082">
    <property type="entry name" value="INTEGRIN BETA SUBUNIT"/>
    <property type="match status" value="1"/>
</dbReference>
<dbReference type="GO" id="GO:0009986">
    <property type="term" value="C:cell surface"/>
    <property type="evidence" value="ECO:0007669"/>
    <property type="project" value="TreeGrafter"/>
</dbReference>
<keyword evidence="2" id="KW-0325">Glycoprotein</keyword>
<keyword evidence="1" id="KW-1015">Disulfide bond</keyword>
<dbReference type="GO" id="GO:0033627">
    <property type="term" value="P:cell adhesion mediated by integrin"/>
    <property type="evidence" value="ECO:0007669"/>
    <property type="project" value="TreeGrafter"/>
</dbReference>
<dbReference type="AlphaFoldDB" id="A0A6S7J7P4"/>
<dbReference type="GO" id="GO:0008305">
    <property type="term" value="C:integrin complex"/>
    <property type="evidence" value="ECO:0007669"/>
    <property type="project" value="TreeGrafter"/>
</dbReference>
<protein>
    <submittedName>
        <fullName evidence="3">Integrin beta-1</fullName>
    </submittedName>
</protein>
<dbReference type="PANTHER" id="PTHR10082:SF60">
    <property type="entry name" value="INTEGRIN BETA-PS"/>
    <property type="match status" value="1"/>
</dbReference>
<dbReference type="Gene3D" id="4.10.1240.30">
    <property type="match status" value="1"/>
</dbReference>
<proteinExistence type="predicted"/>
<dbReference type="OrthoDB" id="410592at2759"/>
<dbReference type="GO" id="GO:0005178">
    <property type="term" value="F:integrin binding"/>
    <property type="evidence" value="ECO:0007669"/>
    <property type="project" value="TreeGrafter"/>
</dbReference>
<accession>A0A6S7J7P4</accession>
<comment type="caution">
    <text evidence="3">The sequence shown here is derived from an EMBL/GenBank/DDBJ whole genome shotgun (WGS) entry which is preliminary data.</text>
</comment>
<evidence type="ECO:0000313" key="3">
    <source>
        <dbReference type="EMBL" id="CAB4026568.1"/>
    </source>
</evidence>
<keyword evidence="3" id="KW-0401">Integrin</keyword>
<name>A0A6S7J7P4_PARCT</name>
<sequence>KLPTTCQETDDEGCTYYYSYINKENMTVVHVVENKDCPEGPDVLLIVLAVIGGIVGIGIILLILWKILTAMADRREYQKFEQDRARSKWHKEKNPLYQSAISTVQNPTFVGAKS</sequence>
<organism evidence="3 4">
    <name type="scientific">Paramuricea clavata</name>
    <name type="common">Red gorgonian</name>
    <name type="synonym">Violescent sea-whip</name>
    <dbReference type="NCBI Taxonomy" id="317549"/>
    <lineage>
        <taxon>Eukaryota</taxon>
        <taxon>Metazoa</taxon>
        <taxon>Cnidaria</taxon>
        <taxon>Anthozoa</taxon>
        <taxon>Octocorallia</taxon>
        <taxon>Malacalcyonacea</taxon>
        <taxon>Plexauridae</taxon>
        <taxon>Paramuricea</taxon>
    </lineage>
</organism>
<dbReference type="PRINTS" id="PR01186">
    <property type="entry name" value="INTEGRINB"/>
</dbReference>